<dbReference type="PROSITE" id="PS50089">
    <property type="entry name" value="ZF_RING_2"/>
    <property type="match status" value="1"/>
</dbReference>
<dbReference type="AlphaFoldDB" id="A0AA85JRZ1"/>
<dbReference type="Gene3D" id="2.60.40.10">
    <property type="entry name" value="Immunoglobulins"/>
    <property type="match status" value="1"/>
</dbReference>
<feature type="domain" description="Fibronectin type-III" evidence="15">
    <location>
        <begin position="673"/>
        <end position="777"/>
    </location>
</feature>
<dbReference type="InterPro" id="IPR043136">
    <property type="entry name" value="B30.2/SPRY_sf"/>
</dbReference>
<evidence type="ECO:0000259" key="13">
    <source>
        <dbReference type="PROSITE" id="PS50119"/>
    </source>
</evidence>
<reference evidence="17" key="2">
    <citation type="submission" date="2023-11" db="UniProtKB">
        <authorList>
            <consortium name="WormBaseParasite"/>
        </authorList>
    </citation>
    <scope>IDENTIFICATION</scope>
</reference>
<evidence type="ECO:0000256" key="9">
    <source>
        <dbReference type="PROSITE-ProRule" id="PRU00024"/>
    </source>
</evidence>
<evidence type="ECO:0000256" key="4">
    <source>
        <dbReference type="ARBA" id="ARBA00022771"/>
    </source>
</evidence>
<dbReference type="Proteomes" id="UP000050795">
    <property type="component" value="Unassembled WGS sequence"/>
</dbReference>
<feature type="region of interest" description="Disordered" evidence="11">
    <location>
        <begin position="1070"/>
        <end position="1097"/>
    </location>
</feature>
<dbReference type="SUPFAM" id="SSF49265">
    <property type="entry name" value="Fibronectin type III"/>
    <property type="match status" value="1"/>
</dbReference>
<dbReference type="GO" id="GO:0005856">
    <property type="term" value="C:cytoskeleton"/>
    <property type="evidence" value="ECO:0007669"/>
    <property type="project" value="UniProtKB-SubCell"/>
</dbReference>
<proteinExistence type="predicted"/>
<keyword evidence="3" id="KW-0479">Metal-binding</keyword>
<evidence type="ECO:0000313" key="17">
    <source>
        <dbReference type="WBParaSite" id="TREG1_39170.1"/>
    </source>
</evidence>
<feature type="coiled-coil region" evidence="10">
    <location>
        <begin position="337"/>
        <end position="411"/>
    </location>
</feature>
<dbReference type="SMART" id="SM00502">
    <property type="entry name" value="BBC"/>
    <property type="match status" value="1"/>
</dbReference>
<dbReference type="InterPro" id="IPR003961">
    <property type="entry name" value="FN3_dom"/>
</dbReference>
<feature type="domain" description="B30.2/SPRY" evidence="14">
    <location>
        <begin position="764"/>
        <end position="986"/>
    </location>
</feature>
<evidence type="ECO:0000256" key="2">
    <source>
        <dbReference type="ARBA" id="ARBA00022490"/>
    </source>
</evidence>
<keyword evidence="4 9" id="KW-0863">Zinc-finger</keyword>
<evidence type="ECO:0000313" key="16">
    <source>
        <dbReference type="Proteomes" id="UP000050795"/>
    </source>
</evidence>
<dbReference type="InterPro" id="IPR013320">
    <property type="entry name" value="ConA-like_dom_sf"/>
</dbReference>
<dbReference type="GO" id="GO:0008270">
    <property type="term" value="F:zinc ion binding"/>
    <property type="evidence" value="ECO:0007669"/>
    <property type="project" value="UniProtKB-KW"/>
</dbReference>
<evidence type="ECO:0000259" key="15">
    <source>
        <dbReference type="PROSITE" id="PS50853"/>
    </source>
</evidence>
<evidence type="ECO:0000256" key="11">
    <source>
        <dbReference type="SAM" id="MobiDB-lite"/>
    </source>
</evidence>
<dbReference type="Gene3D" id="3.30.40.10">
    <property type="entry name" value="Zinc/RING finger domain, C3HC4 (zinc finger)"/>
    <property type="match status" value="1"/>
</dbReference>
<evidence type="ECO:0000256" key="5">
    <source>
        <dbReference type="ARBA" id="ARBA00022786"/>
    </source>
</evidence>
<reference evidence="16" key="1">
    <citation type="submission" date="2022-06" db="EMBL/GenBank/DDBJ databases">
        <authorList>
            <person name="Berger JAMES D."/>
            <person name="Berger JAMES D."/>
        </authorList>
    </citation>
    <scope>NUCLEOTIDE SEQUENCE [LARGE SCALE GENOMIC DNA]</scope>
</reference>
<evidence type="ECO:0000259" key="14">
    <source>
        <dbReference type="PROSITE" id="PS50188"/>
    </source>
</evidence>
<feature type="domain" description="B box-type" evidence="13">
    <location>
        <begin position="192"/>
        <end position="239"/>
    </location>
</feature>
<evidence type="ECO:0000256" key="10">
    <source>
        <dbReference type="SAM" id="Coils"/>
    </source>
</evidence>
<dbReference type="WBParaSite" id="TREG1_39170.1">
    <property type="protein sequence ID" value="TREG1_39170.1"/>
    <property type="gene ID" value="TREG1_39170"/>
</dbReference>
<protein>
    <recommendedName>
        <fullName evidence="18">E3 ubiquitin-protein ligase TRIM9</fullName>
    </recommendedName>
</protein>
<name>A0AA85JRZ1_TRIRE</name>
<dbReference type="InterPro" id="IPR013083">
    <property type="entry name" value="Znf_RING/FYVE/PHD"/>
</dbReference>
<dbReference type="Gene3D" id="1.20.5.170">
    <property type="match status" value="1"/>
</dbReference>
<dbReference type="InterPro" id="IPR003649">
    <property type="entry name" value="Bbox_C"/>
</dbReference>
<dbReference type="CDD" id="cd00063">
    <property type="entry name" value="FN3"/>
    <property type="match status" value="1"/>
</dbReference>
<dbReference type="SUPFAM" id="SSF57850">
    <property type="entry name" value="RING/U-box"/>
    <property type="match status" value="1"/>
</dbReference>
<dbReference type="GO" id="GO:0007411">
    <property type="term" value="P:axon guidance"/>
    <property type="evidence" value="ECO:0007669"/>
    <property type="project" value="TreeGrafter"/>
</dbReference>
<dbReference type="InterPro" id="IPR027370">
    <property type="entry name" value="Znf-RING_euk"/>
</dbReference>
<organism evidence="16 17">
    <name type="scientific">Trichobilharzia regenti</name>
    <name type="common">Nasal bird schistosome</name>
    <dbReference type="NCBI Taxonomy" id="157069"/>
    <lineage>
        <taxon>Eukaryota</taxon>
        <taxon>Metazoa</taxon>
        <taxon>Spiralia</taxon>
        <taxon>Lophotrochozoa</taxon>
        <taxon>Platyhelminthes</taxon>
        <taxon>Trematoda</taxon>
        <taxon>Digenea</taxon>
        <taxon>Strigeidida</taxon>
        <taxon>Schistosomatoidea</taxon>
        <taxon>Schistosomatidae</taxon>
        <taxon>Trichobilharzia</taxon>
    </lineage>
</organism>
<dbReference type="InterPro" id="IPR001870">
    <property type="entry name" value="B30.2/SPRY"/>
</dbReference>
<keyword evidence="6" id="KW-0862">Zinc</keyword>
<evidence type="ECO:0000256" key="3">
    <source>
        <dbReference type="ARBA" id="ARBA00022723"/>
    </source>
</evidence>
<dbReference type="GO" id="GO:0043005">
    <property type="term" value="C:neuron projection"/>
    <property type="evidence" value="ECO:0007669"/>
    <property type="project" value="TreeGrafter"/>
</dbReference>
<dbReference type="InterPro" id="IPR050617">
    <property type="entry name" value="E3_ligase_FN3/SPRY"/>
</dbReference>
<evidence type="ECO:0000259" key="12">
    <source>
        <dbReference type="PROSITE" id="PS50089"/>
    </source>
</evidence>
<dbReference type="InterPro" id="IPR017907">
    <property type="entry name" value="Znf_RING_CS"/>
</dbReference>
<dbReference type="PROSITE" id="PS50188">
    <property type="entry name" value="B302_SPRY"/>
    <property type="match status" value="1"/>
</dbReference>
<feature type="region of interest" description="Disordered" evidence="11">
    <location>
        <begin position="1022"/>
        <end position="1049"/>
    </location>
</feature>
<keyword evidence="8" id="KW-0206">Cytoskeleton</keyword>
<dbReference type="InterPro" id="IPR011011">
    <property type="entry name" value="Znf_FYVE_PHD"/>
</dbReference>
<feature type="domain" description="RING-type" evidence="12">
    <location>
        <begin position="12"/>
        <end position="38"/>
    </location>
</feature>
<dbReference type="SUPFAM" id="SSF57903">
    <property type="entry name" value="FYVE/PHD zinc finger"/>
    <property type="match status" value="1"/>
</dbReference>
<dbReference type="InterPro" id="IPR001841">
    <property type="entry name" value="Znf_RING"/>
</dbReference>
<dbReference type="SUPFAM" id="SSF57845">
    <property type="entry name" value="B-box zinc-binding domain"/>
    <property type="match status" value="1"/>
</dbReference>
<dbReference type="InterPro" id="IPR000315">
    <property type="entry name" value="Znf_B-box"/>
</dbReference>
<dbReference type="Pfam" id="PF00622">
    <property type="entry name" value="SPRY"/>
    <property type="match status" value="1"/>
</dbReference>
<keyword evidence="7 10" id="KW-0175">Coiled coil</keyword>
<dbReference type="Gene3D" id="3.30.160.60">
    <property type="entry name" value="Classic Zinc Finger"/>
    <property type="match status" value="1"/>
</dbReference>
<dbReference type="SUPFAM" id="SSF49899">
    <property type="entry name" value="Concanavalin A-like lectins/glucanases"/>
    <property type="match status" value="1"/>
</dbReference>
<evidence type="ECO:0008006" key="18">
    <source>
        <dbReference type="Google" id="ProtNLM"/>
    </source>
</evidence>
<dbReference type="PANTHER" id="PTHR24099">
    <property type="entry name" value="E3 UBIQUITIN-PROTEIN LIGASE TRIM36-RELATED"/>
    <property type="match status" value="1"/>
</dbReference>
<accession>A0AA85JRZ1</accession>
<comment type="subcellular location">
    <subcellularLocation>
        <location evidence="1">Cytoplasm</location>
        <location evidence="1">Cytoskeleton</location>
    </subcellularLocation>
</comment>
<keyword evidence="16" id="KW-1185">Reference proteome</keyword>
<dbReference type="PROSITE" id="PS50119">
    <property type="entry name" value="ZF_BBOX"/>
    <property type="match status" value="1"/>
</dbReference>
<dbReference type="InterPro" id="IPR013783">
    <property type="entry name" value="Ig-like_fold"/>
</dbReference>
<evidence type="ECO:0000256" key="6">
    <source>
        <dbReference type="ARBA" id="ARBA00022833"/>
    </source>
</evidence>
<dbReference type="SMART" id="SM00184">
    <property type="entry name" value="RING"/>
    <property type="match status" value="1"/>
</dbReference>
<evidence type="ECO:0000256" key="1">
    <source>
        <dbReference type="ARBA" id="ARBA00004245"/>
    </source>
</evidence>
<evidence type="ECO:0000256" key="8">
    <source>
        <dbReference type="ARBA" id="ARBA00023212"/>
    </source>
</evidence>
<feature type="compositionally biased region" description="Low complexity" evidence="11">
    <location>
        <begin position="1026"/>
        <end position="1044"/>
    </location>
</feature>
<sequence>MISSKLKPEITCPICNQIFQAPLLLPCGHSICSGCVNKLRKTQIKSNSIISSQYPAVQATQTTTIEDAISEADSGVVVCSAELNNDCHLTSSSSPQSISHTYSAHDLCRLCSTTASRNNSNNNCLKNSHNHQPGLHSENGNTETLPGDILPHNTALENLISRLCKDEVGQQDKDTTLSSGSVKIDNVSLSSIRCQLCESSNDILTLSFCEQCNLWYCKTCLNLWHPPTDMLIKHRVTPFNNHNRLFYSSKQSNSETSGPECVYHSGYICNLYCITCSMFVCLRCLNSPVNERNYNLNHVVNSNNKMITTDSYTSRNSYSFECLSHTGHTVCSTNVYAKRAKTDISKLLQKLSEEAKRGAELVQSLKNTEDQLKKNISTTEALINHEIDTVINALEEKRVNLIEKLHSEVQQRRHFLREQTNQAGNRLTSTTSLICFGVEMIKEREPSAFIQVAPSLKHRLMNTENQIMRETQLCREQYLGDFQLRIGDTKDLLERIQAISLNEIHPPPIPKIILSQCLIESNSIQLVWDLMNTSTPLKNDENEQYHTKRSSTSNSSFCFLNITSASNEVKHTLNSFENLRENSNGHWNSNTSVCCKDLCHSLSTSGLTTPVTNARSRQNYHIPESISAYALMTNSSGVEVNRDQYFQQSGQYCNYQHQNIPLSLSSNQCNLSVPSTPDMNGSYSVNTLHRSMTVNGDMKLLSINNNNNDNHEGSIKFQLEVDNGRGGPFRVAYTGSERVCRLEGLHLNTTYRFRIRSTNGICQSAYSDIVAIKTSRLASFVMNSSSGPNQPVNGLKLSSDGCTISAQGDVEDRVLLGDVGFSDGIHYWEWHVEQYDGRGQPSFGIALSQVSKDKMLGQDEYGWAIYFNSHRSWFLHQGEHRDRTDGGIKITNQDIINEANGISQNISSNKQTIIGVRLDCERGCLAFYLDGEPHGPIAFTNLKVKHHDDKSSHSKDSAKRKYLFYPAISLSHYTRVRLVSGLEVPSESEESADDSSEAEYDLALTSPQLHFSTTSSKNSLIDCNDNNNSSSNNNNTNNNTNNNESENKISILSPPLSTCLVRSTTTPCIRNPSSPSILHRSRKQSVALPKLTTFSRN</sequence>
<dbReference type="Pfam" id="PF13445">
    <property type="entry name" value="zf-RING_UBOX"/>
    <property type="match status" value="1"/>
</dbReference>
<evidence type="ECO:0000256" key="7">
    <source>
        <dbReference type="ARBA" id="ARBA00023054"/>
    </source>
</evidence>
<dbReference type="PROSITE" id="PS50853">
    <property type="entry name" value="FN3"/>
    <property type="match status" value="1"/>
</dbReference>
<dbReference type="Gene3D" id="2.60.120.920">
    <property type="match status" value="1"/>
</dbReference>
<keyword evidence="5" id="KW-0833">Ubl conjugation pathway</keyword>
<dbReference type="PROSITE" id="PS00518">
    <property type="entry name" value="ZF_RING_1"/>
    <property type="match status" value="1"/>
</dbReference>
<feature type="region of interest" description="Disordered" evidence="11">
    <location>
        <begin position="122"/>
        <end position="142"/>
    </location>
</feature>
<dbReference type="CDD" id="cd19803">
    <property type="entry name" value="Bbox1_TRIM9-like_C-I"/>
    <property type="match status" value="1"/>
</dbReference>
<keyword evidence="2" id="KW-0963">Cytoplasm</keyword>
<dbReference type="InterPro" id="IPR003877">
    <property type="entry name" value="SPRY_dom"/>
</dbReference>
<dbReference type="InterPro" id="IPR036116">
    <property type="entry name" value="FN3_sf"/>
</dbReference>
<dbReference type="PANTHER" id="PTHR24099:SF15">
    <property type="entry name" value="E3 UBIQUITIN-PROTEIN LIGASE TRIM9"/>
    <property type="match status" value="1"/>
</dbReference>